<keyword evidence="8" id="KW-1185">Reference proteome</keyword>
<dbReference type="Pfam" id="PF00628">
    <property type="entry name" value="PHD"/>
    <property type="match status" value="1"/>
</dbReference>
<dbReference type="InterPro" id="IPR058054">
    <property type="entry name" value="Znf_MS1-like"/>
</dbReference>
<dbReference type="PANTHER" id="PTHR46201:SF9">
    <property type="entry name" value="PHD FINGER PROTEIN MALE MEIOCYTE DEATH 1"/>
    <property type="match status" value="1"/>
</dbReference>
<sequence length="703" mass="79638">MSIRVFESCKKRRRTPKLYGLHTFANPGCPISPSGPFRDNVRGFLRECAEPEGYNVEGMPVWCTFLVQENRGFLVPLYTIEESVKHSLSPFCDHCRSNGEIQTRIRFHVHCWSHHFVSKRKYHLIIPVDDEWNKPLDDGVFDQQTHLLHGLIHCNGFGHLLCINGIEAGSKYLCGREIMDLWDRICTNLRARKITVVDVSKKRLMDLRLLHGVAYGHPWFGRWGYRFCHGSFGVTEHRYERAVEILSSMELDKTIQDFNTTNRYRDLKHIIRYYRDLSETRLITIRDLLRFMLTLKSRVPFQRNSAITAAPLMSSSKPLTRTSHQNKVVVKERPMKYRKFSTVAANLDSRWPVRRLEYAANVVVDALKEKRATNKSGNAGMTRQEARDAARLHIGDTGLIDYVLKSMNNVIVGGLAVRRAVNPSTRVIEYTIQEPESGAHGNYQEPEPEIEIVPKPLSTTAIVPGVDVYSDVAYLYNNVLLGFPGSVVIGLAVQTILDSKQFVKEWPFKDEEDELLRFVCQVIPSLSDLESDPTKEIPPGEYIVLPLYATIGDLKAEVQSAMRDTYCGTEQLVVTEIEGMEGIEDVEVLFGAVESGSQLWIRGIGMDLDMELRYEGGDDKWTVKCKCGAQDDDGERMVACDICEIWQHTRCSGIEDAEAVPPLFVCAGCCASLMPSRAQPACFEFEDFGASTPVAELGMETLY</sequence>
<dbReference type="Proteomes" id="UP000306102">
    <property type="component" value="Unassembled WGS sequence"/>
</dbReference>
<feature type="domain" description="Zinc finger PHD-type" evidence="6">
    <location>
        <begin position="624"/>
        <end position="670"/>
    </location>
</feature>
<dbReference type="GO" id="GO:0008270">
    <property type="term" value="F:zinc ion binding"/>
    <property type="evidence" value="ECO:0007669"/>
    <property type="project" value="UniProtKB-KW"/>
</dbReference>
<protein>
    <recommendedName>
        <fullName evidence="6">Zinc finger PHD-type domain-containing protein</fullName>
    </recommendedName>
</protein>
<dbReference type="InterPro" id="IPR013083">
    <property type="entry name" value="Znf_RING/FYVE/PHD"/>
</dbReference>
<dbReference type="InterPro" id="IPR019786">
    <property type="entry name" value="Zinc_finger_PHD-type_CS"/>
</dbReference>
<dbReference type="PROSITE" id="PS01359">
    <property type="entry name" value="ZF_PHD_1"/>
    <property type="match status" value="1"/>
</dbReference>
<evidence type="ECO:0000256" key="2">
    <source>
        <dbReference type="ARBA" id="ARBA00022771"/>
    </source>
</evidence>
<dbReference type="SUPFAM" id="SSF57903">
    <property type="entry name" value="FYVE/PHD zinc finger"/>
    <property type="match status" value="1"/>
</dbReference>
<evidence type="ECO:0000256" key="4">
    <source>
        <dbReference type="ARBA" id="ARBA00023015"/>
    </source>
</evidence>
<keyword evidence="3" id="KW-0862">Zinc</keyword>
<dbReference type="Pfam" id="PF25565">
    <property type="entry name" value="Ubiquitin_At1g33420"/>
    <property type="match status" value="1"/>
</dbReference>
<evidence type="ECO:0000256" key="1">
    <source>
        <dbReference type="ARBA" id="ARBA00022723"/>
    </source>
</evidence>
<comment type="caution">
    <text evidence="7">The sequence shown here is derived from an EMBL/GenBank/DDBJ whole genome shotgun (WGS) entry which is preliminary data.</text>
</comment>
<keyword evidence="5" id="KW-0804">Transcription</keyword>
<accession>A0A4S4DJV9</accession>
<dbReference type="CDD" id="cd15556">
    <property type="entry name" value="PHD_MMD1_like"/>
    <property type="match status" value="1"/>
</dbReference>
<proteinExistence type="predicted"/>
<name>A0A4S4DJV9_CAMSN</name>
<evidence type="ECO:0000259" key="6">
    <source>
        <dbReference type="SMART" id="SM00249"/>
    </source>
</evidence>
<dbReference type="STRING" id="542762.A0A4S4DJV9"/>
<dbReference type="AlphaFoldDB" id="A0A4S4DJV9"/>
<dbReference type="Pfam" id="PF25874">
    <property type="entry name" value="WHD_plant_repro"/>
    <property type="match status" value="1"/>
</dbReference>
<evidence type="ECO:0000313" key="7">
    <source>
        <dbReference type="EMBL" id="THG03161.1"/>
    </source>
</evidence>
<dbReference type="EMBL" id="SDRB02011032">
    <property type="protein sequence ID" value="THG03161.1"/>
    <property type="molecule type" value="Genomic_DNA"/>
</dbReference>
<reference evidence="7 8" key="1">
    <citation type="journal article" date="2018" name="Proc. Natl. Acad. Sci. U.S.A.">
        <title>Draft genome sequence of Camellia sinensis var. sinensis provides insights into the evolution of the tea genome and tea quality.</title>
        <authorList>
            <person name="Wei C."/>
            <person name="Yang H."/>
            <person name="Wang S."/>
            <person name="Zhao J."/>
            <person name="Liu C."/>
            <person name="Gao L."/>
            <person name="Xia E."/>
            <person name="Lu Y."/>
            <person name="Tai Y."/>
            <person name="She G."/>
            <person name="Sun J."/>
            <person name="Cao H."/>
            <person name="Tong W."/>
            <person name="Gao Q."/>
            <person name="Li Y."/>
            <person name="Deng W."/>
            <person name="Jiang X."/>
            <person name="Wang W."/>
            <person name="Chen Q."/>
            <person name="Zhang S."/>
            <person name="Li H."/>
            <person name="Wu J."/>
            <person name="Wang P."/>
            <person name="Li P."/>
            <person name="Shi C."/>
            <person name="Zheng F."/>
            <person name="Jian J."/>
            <person name="Huang B."/>
            <person name="Shan D."/>
            <person name="Shi M."/>
            <person name="Fang C."/>
            <person name="Yue Y."/>
            <person name="Li F."/>
            <person name="Li D."/>
            <person name="Wei S."/>
            <person name="Han B."/>
            <person name="Jiang C."/>
            <person name="Yin Y."/>
            <person name="Xia T."/>
            <person name="Zhang Z."/>
            <person name="Bennetzen J.L."/>
            <person name="Zhao S."/>
            <person name="Wan X."/>
        </authorList>
    </citation>
    <scope>NUCLEOTIDE SEQUENCE [LARGE SCALE GENOMIC DNA]</scope>
    <source>
        <strain evidence="8">cv. Shuchazao</strain>
        <tissue evidence="7">Leaf</tissue>
    </source>
</reference>
<keyword evidence="4" id="KW-0805">Transcription regulation</keyword>
<evidence type="ECO:0000313" key="8">
    <source>
        <dbReference type="Proteomes" id="UP000306102"/>
    </source>
</evidence>
<dbReference type="InterPro" id="IPR057765">
    <property type="entry name" value="MS1-like_ubiquitin"/>
</dbReference>
<gene>
    <name evidence="7" type="ORF">TEA_026393</name>
</gene>
<dbReference type="InterPro" id="IPR059080">
    <property type="entry name" value="WHD_PTC1"/>
</dbReference>
<evidence type="ECO:0000256" key="3">
    <source>
        <dbReference type="ARBA" id="ARBA00022833"/>
    </source>
</evidence>
<organism evidence="7 8">
    <name type="scientific">Camellia sinensis var. sinensis</name>
    <name type="common">China tea</name>
    <dbReference type="NCBI Taxonomy" id="542762"/>
    <lineage>
        <taxon>Eukaryota</taxon>
        <taxon>Viridiplantae</taxon>
        <taxon>Streptophyta</taxon>
        <taxon>Embryophyta</taxon>
        <taxon>Tracheophyta</taxon>
        <taxon>Spermatophyta</taxon>
        <taxon>Magnoliopsida</taxon>
        <taxon>eudicotyledons</taxon>
        <taxon>Gunneridae</taxon>
        <taxon>Pentapetalae</taxon>
        <taxon>asterids</taxon>
        <taxon>Ericales</taxon>
        <taxon>Theaceae</taxon>
        <taxon>Camellia</taxon>
    </lineage>
</organism>
<keyword evidence="2" id="KW-0863">Zinc-finger</keyword>
<dbReference type="InterPro" id="IPR019787">
    <property type="entry name" value="Znf_PHD-finger"/>
</dbReference>
<keyword evidence="1" id="KW-0479">Metal-binding</keyword>
<dbReference type="InterPro" id="IPR011011">
    <property type="entry name" value="Znf_FYVE_PHD"/>
</dbReference>
<dbReference type="SMART" id="SM00249">
    <property type="entry name" value="PHD"/>
    <property type="match status" value="1"/>
</dbReference>
<dbReference type="PANTHER" id="PTHR46201">
    <property type="entry name" value="PHD FINGER PROTEIN MALE MEIOCYTE DEATH 1-RELATED"/>
    <property type="match status" value="1"/>
</dbReference>
<dbReference type="Gene3D" id="3.30.40.10">
    <property type="entry name" value="Zinc/RING finger domain, C3HC4 (zinc finger)"/>
    <property type="match status" value="1"/>
</dbReference>
<dbReference type="InterPro" id="IPR001965">
    <property type="entry name" value="Znf_PHD"/>
</dbReference>
<evidence type="ECO:0000256" key="5">
    <source>
        <dbReference type="ARBA" id="ARBA00023163"/>
    </source>
</evidence>